<evidence type="ECO:0000313" key="2">
    <source>
        <dbReference type="EMBL" id="SDG00675.1"/>
    </source>
</evidence>
<dbReference type="AlphaFoldDB" id="A0A1G7QQ76"/>
<protein>
    <submittedName>
        <fullName evidence="2">Uncharacterized protein</fullName>
    </submittedName>
</protein>
<feature type="compositionally biased region" description="Low complexity" evidence="1">
    <location>
        <begin position="67"/>
        <end position="82"/>
    </location>
</feature>
<feature type="region of interest" description="Disordered" evidence="1">
    <location>
        <begin position="1"/>
        <end position="32"/>
    </location>
</feature>
<evidence type="ECO:0000313" key="3">
    <source>
        <dbReference type="Proteomes" id="UP000198614"/>
    </source>
</evidence>
<evidence type="ECO:0000256" key="1">
    <source>
        <dbReference type="SAM" id="MobiDB-lite"/>
    </source>
</evidence>
<sequence length="236" mass="24625">MRRQDENVREKETHGKSARRPGHGVPRSGTATVADAAATLSNPTAASLLTLQRSAGNAAVATAMRNSRQNAANAAHASGARSVVQRSPGSSRERSTLTLRGSYVRQGNKKGKKTTSRDKVLYTSDLGPCVAVCGFDGNTAFMIHSDSTGTSGIGRTSLKDGINSLVAMGTGSGWTISLIGGSVPGCMSYLQQRYPDASYVPLGESEGAYITGDGVVAKSKRRLAGRYGVDSITIDE</sequence>
<dbReference type="Proteomes" id="UP000198614">
    <property type="component" value="Unassembled WGS sequence"/>
</dbReference>
<feature type="region of interest" description="Disordered" evidence="1">
    <location>
        <begin position="67"/>
        <end position="96"/>
    </location>
</feature>
<feature type="compositionally biased region" description="Basic and acidic residues" evidence="1">
    <location>
        <begin position="1"/>
        <end position="15"/>
    </location>
</feature>
<proteinExistence type="predicted"/>
<organism evidence="2 3">
    <name type="scientific">Streptomyces griseoaurantiacus</name>
    <dbReference type="NCBI Taxonomy" id="68213"/>
    <lineage>
        <taxon>Bacteria</taxon>
        <taxon>Bacillati</taxon>
        <taxon>Actinomycetota</taxon>
        <taxon>Actinomycetes</taxon>
        <taxon>Kitasatosporales</taxon>
        <taxon>Streptomycetaceae</taxon>
        <taxon>Streptomyces</taxon>
        <taxon>Streptomyces aurantiacus group</taxon>
    </lineage>
</organism>
<gene>
    <name evidence="2" type="ORF">SAMN05216260_11381</name>
</gene>
<dbReference type="EMBL" id="FNAX01000013">
    <property type="protein sequence ID" value="SDG00675.1"/>
    <property type="molecule type" value="Genomic_DNA"/>
</dbReference>
<name>A0A1G7QQ76_9ACTN</name>
<accession>A0A1G7QQ76</accession>
<reference evidence="2 3" key="1">
    <citation type="submission" date="2016-10" db="EMBL/GenBank/DDBJ databases">
        <authorList>
            <person name="de Groot N.N."/>
        </authorList>
    </citation>
    <scope>NUCLEOTIDE SEQUENCE [LARGE SCALE GENOMIC DNA]</scope>
    <source>
        <strain evidence="2 3">CGMCC 4.1859</strain>
    </source>
</reference>